<evidence type="ECO:0000313" key="2">
    <source>
        <dbReference type="EMBL" id="GAO42120.1"/>
    </source>
</evidence>
<dbReference type="OrthoDB" id="943594at2"/>
<protein>
    <submittedName>
        <fullName evidence="2">Uncharacterized protein</fullName>
    </submittedName>
</protein>
<keyword evidence="1" id="KW-0175">Coiled coil</keyword>
<dbReference type="RefSeq" id="WP_046367871.1">
    <property type="nucleotide sequence ID" value="NZ_BBWV01000001.1"/>
</dbReference>
<organism evidence="2 3">
    <name type="scientific">Flavihumibacter petaseus NBRC 106054</name>
    <dbReference type="NCBI Taxonomy" id="1220578"/>
    <lineage>
        <taxon>Bacteria</taxon>
        <taxon>Pseudomonadati</taxon>
        <taxon>Bacteroidota</taxon>
        <taxon>Chitinophagia</taxon>
        <taxon>Chitinophagales</taxon>
        <taxon>Chitinophagaceae</taxon>
        <taxon>Flavihumibacter</taxon>
    </lineage>
</organism>
<feature type="coiled-coil region" evidence="1">
    <location>
        <begin position="151"/>
        <end position="185"/>
    </location>
</feature>
<dbReference type="STRING" id="1220578.FPE01S_01_11330"/>
<keyword evidence="3" id="KW-1185">Reference proteome</keyword>
<evidence type="ECO:0000256" key="1">
    <source>
        <dbReference type="SAM" id="Coils"/>
    </source>
</evidence>
<gene>
    <name evidence="2" type="ORF">FPE01S_01_11330</name>
</gene>
<dbReference type="AlphaFoldDB" id="A0A0E9MYB3"/>
<dbReference type="Proteomes" id="UP000033121">
    <property type="component" value="Unassembled WGS sequence"/>
</dbReference>
<reference evidence="2 3" key="1">
    <citation type="submission" date="2015-04" db="EMBL/GenBank/DDBJ databases">
        <title>Whole genome shotgun sequence of Flavihumibacter petaseus NBRC 106054.</title>
        <authorList>
            <person name="Miyazawa S."/>
            <person name="Hosoyama A."/>
            <person name="Hashimoto M."/>
            <person name="Noguchi M."/>
            <person name="Tsuchikane K."/>
            <person name="Ohji S."/>
            <person name="Yamazoe A."/>
            <person name="Ichikawa N."/>
            <person name="Kimura A."/>
            <person name="Fujita N."/>
        </authorList>
    </citation>
    <scope>NUCLEOTIDE SEQUENCE [LARGE SCALE GENOMIC DNA]</scope>
    <source>
        <strain evidence="2 3">NBRC 106054</strain>
    </source>
</reference>
<proteinExistence type="predicted"/>
<accession>A0A0E9MYB3</accession>
<name>A0A0E9MYB3_9BACT</name>
<dbReference type="EMBL" id="BBWV01000001">
    <property type="protein sequence ID" value="GAO42120.1"/>
    <property type="molecule type" value="Genomic_DNA"/>
</dbReference>
<comment type="caution">
    <text evidence="2">The sequence shown here is derived from an EMBL/GenBank/DDBJ whole genome shotgun (WGS) entry which is preliminary data.</text>
</comment>
<evidence type="ECO:0000313" key="3">
    <source>
        <dbReference type="Proteomes" id="UP000033121"/>
    </source>
</evidence>
<sequence length="231" mass="26482">MLKNWKNLFVKDEGEEGTNRQTESDKSFSFPVDNYAANKHESLNAAAPPQANDADFREVLSVYENGLDSINMPGYDFYEFYMAISSTGLHNEQAYRMAYQMARSMDKTISSTKFLNDADFYISKINEVHGEYVRQGQQKLQTIQQQNASEKSQLNNEIESGISRINQLKAELQKIETDIANKRTLLSRIDEGSLPQEKAIREKLQANDQAHRVSINKLNAVKDSIRQFIRE</sequence>